<evidence type="ECO:0000313" key="2">
    <source>
        <dbReference type="Proteomes" id="UP001164539"/>
    </source>
</evidence>
<keyword evidence="2" id="KW-1185">Reference proteome</keyword>
<name>A0ACC1Y1D8_MELAZ</name>
<accession>A0ACC1Y1D8</accession>
<comment type="caution">
    <text evidence="1">The sequence shown here is derived from an EMBL/GenBank/DDBJ whole genome shotgun (WGS) entry which is preliminary data.</text>
</comment>
<dbReference type="Proteomes" id="UP001164539">
    <property type="component" value="Chromosome 6"/>
</dbReference>
<gene>
    <name evidence="1" type="ORF">OWV82_011954</name>
</gene>
<dbReference type="EMBL" id="CM051399">
    <property type="protein sequence ID" value="KAJ4717023.1"/>
    <property type="molecule type" value="Genomic_DNA"/>
</dbReference>
<proteinExistence type="predicted"/>
<sequence>MLEPSTNELVGLYIKELLAPVDIANKGEYGGNLFSDHRMTSTCSSIEGEFQHTMNRGPVQKAARREKWIKGSDVRIETKHVTITTSWLRGIID</sequence>
<organism evidence="1 2">
    <name type="scientific">Melia azedarach</name>
    <name type="common">Chinaberry tree</name>
    <dbReference type="NCBI Taxonomy" id="155640"/>
    <lineage>
        <taxon>Eukaryota</taxon>
        <taxon>Viridiplantae</taxon>
        <taxon>Streptophyta</taxon>
        <taxon>Embryophyta</taxon>
        <taxon>Tracheophyta</taxon>
        <taxon>Spermatophyta</taxon>
        <taxon>Magnoliopsida</taxon>
        <taxon>eudicotyledons</taxon>
        <taxon>Gunneridae</taxon>
        <taxon>Pentapetalae</taxon>
        <taxon>rosids</taxon>
        <taxon>malvids</taxon>
        <taxon>Sapindales</taxon>
        <taxon>Meliaceae</taxon>
        <taxon>Melia</taxon>
    </lineage>
</organism>
<reference evidence="1 2" key="1">
    <citation type="journal article" date="2023" name="Science">
        <title>Complex scaffold remodeling in plant triterpene biosynthesis.</title>
        <authorList>
            <person name="De La Pena R."/>
            <person name="Hodgson H."/>
            <person name="Liu J.C."/>
            <person name="Stephenson M.J."/>
            <person name="Martin A.C."/>
            <person name="Owen C."/>
            <person name="Harkess A."/>
            <person name="Leebens-Mack J."/>
            <person name="Jimenez L.E."/>
            <person name="Osbourn A."/>
            <person name="Sattely E.S."/>
        </authorList>
    </citation>
    <scope>NUCLEOTIDE SEQUENCE [LARGE SCALE GENOMIC DNA]</scope>
    <source>
        <strain evidence="2">cv. JPN11</strain>
        <tissue evidence="1">Leaf</tissue>
    </source>
</reference>
<protein>
    <submittedName>
        <fullName evidence="1">Uncharacterized protein</fullName>
    </submittedName>
</protein>
<evidence type="ECO:0000313" key="1">
    <source>
        <dbReference type="EMBL" id="KAJ4717023.1"/>
    </source>
</evidence>